<dbReference type="SUPFAM" id="SSF56281">
    <property type="entry name" value="Metallo-hydrolase/oxidoreductase"/>
    <property type="match status" value="1"/>
</dbReference>
<dbReference type="SMART" id="SM00450">
    <property type="entry name" value="RHOD"/>
    <property type="match status" value="1"/>
</dbReference>
<feature type="region of interest" description="Disordered" evidence="1">
    <location>
        <begin position="360"/>
        <end position="380"/>
    </location>
</feature>
<evidence type="ECO:0000256" key="1">
    <source>
        <dbReference type="SAM" id="MobiDB-lite"/>
    </source>
</evidence>
<comment type="caution">
    <text evidence="3">The sequence shown here is derived from an EMBL/GenBank/DDBJ whole genome shotgun (WGS) entry which is preliminary data.</text>
</comment>
<dbReference type="AlphaFoldDB" id="A0A2G6MQG6"/>
<accession>A0A2G6MQG6</accession>
<evidence type="ECO:0000259" key="2">
    <source>
        <dbReference type="PROSITE" id="PS50206"/>
    </source>
</evidence>
<dbReference type="InterPro" id="IPR001763">
    <property type="entry name" value="Rhodanese-like_dom"/>
</dbReference>
<feature type="domain" description="Rhodanese" evidence="2">
    <location>
        <begin position="18"/>
        <end position="115"/>
    </location>
</feature>
<dbReference type="InterPro" id="IPR051682">
    <property type="entry name" value="Mito_Persulfide_Diox"/>
</dbReference>
<dbReference type="SMART" id="SM00849">
    <property type="entry name" value="Lactamase_B"/>
    <property type="match status" value="1"/>
</dbReference>
<evidence type="ECO:0000313" key="3">
    <source>
        <dbReference type="EMBL" id="PIE62265.1"/>
    </source>
</evidence>
<dbReference type="SUPFAM" id="SSF52821">
    <property type="entry name" value="Rhodanese/Cell cycle control phosphatase"/>
    <property type="match status" value="1"/>
</dbReference>
<dbReference type="GO" id="GO:0006749">
    <property type="term" value="P:glutathione metabolic process"/>
    <property type="evidence" value="ECO:0007669"/>
    <property type="project" value="InterPro"/>
</dbReference>
<name>A0A2G6MQG6_9BACT</name>
<dbReference type="Gene3D" id="3.40.250.10">
    <property type="entry name" value="Rhodanese-like domain"/>
    <property type="match status" value="1"/>
</dbReference>
<evidence type="ECO:0000313" key="4">
    <source>
        <dbReference type="Proteomes" id="UP000231203"/>
    </source>
</evidence>
<dbReference type="Pfam" id="PF00581">
    <property type="entry name" value="Rhodanese"/>
    <property type="match status" value="1"/>
</dbReference>
<proteinExistence type="predicted"/>
<dbReference type="PANTHER" id="PTHR43084:SF7">
    <property type="entry name" value="BETA-LACTAMASE DOMAIN PROTEIN"/>
    <property type="match status" value="1"/>
</dbReference>
<reference evidence="3 4" key="1">
    <citation type="submission" date="2017-10" db="EMBL/GenBank/DDBJ databases">
        <title>Novel microbial diversity and functional potential in the marine mammal oral microbiome.</title>
        <authorList>
            <person name="Dudek N.K."/>
            <person name="Sun C.L."/>
            <person name="Burstein D."/>
            <person name="Kantor R.S."/>
            <person name="Aliaga Goltsman D.S."/>
            <person name="Bik E.M."/>
            <person name="Thomas B.C."/>
            <person name="Banfield J.F."/>
            <person name="Relman D.A."/>
        </authorList>
    </citation>
    <scope>NUCLEOTIDE SEQUENCE [LARGE SCALE GENOMIC DNA]</scope>
    <source>
        <strain evidence="3">DOLJORAL78_47_202</strain>
    </source>
</reference>
<dbReference type="InterPro" id="IPR036866">
    <property type="entry name" value="RibonucZ/Hydroxyglut_hydro"/>
</dbReference>
<gene>
    <name evidence="3" type="ORF">CSA25_05875</name>
</gene>
<dbReference type="Pfam" id="PF00753">
    <property type="entry name" value="Lactamase_B"/>
    <property type="match status" value="1"/>
</dbReference>
<dbReference type="InterPro" id="IPR044528">
    <property type="entry name" value="POD-like_MBL-fold"/>
</dbReference>
<organism evidence="3 4">
    <name type="scientific">Desulfobacter postgatei</name>
    <dbReference type="NCBI Taxonomy" id="2293"/>
    <lineage>
        <taxon>Bacteria</taxon>
        <taxon>Pseudomonadati</taxon>
        <taxon>Thermodesulfobacteriota</taxon>
        <taxon>Desulfobacteria</taxon>
        <taxon>Desulfobacterales</taxon>
        <taxon>Desulfobacteraceae</taxon>
        <taxon>Desulfobacter</taxon>
    </lineage>
</organism>
<dbReference type="InterPro" id="IPR036873">
    <property type="entry name" value="Rhodanese-like_dom_sf"/>
</dbReference>
<dbReference type="GO" id="GO:0070813">
    <property type="term" value="P:hydrogen sulfide metabolic process"/>
    <property type="evidence" value="ECO:0007669"/>
    <property type="project" value="TreeGrafter"/>
</dbReference>
<dbReference type="EMBL" id="PDTI01000052">
    <property type="protein sequence ID" value="PIE62265.1"/>
    <property type="molecule type" value="Genomic_DNA"/>
</dbReference>
<dbReference type="PANTHER" id="PTHR43084">
    <property type="entry name" value="PERSULFIDE DIOXYGENASE ETHE1"/>
    <property type="match status" value="1"/>
</dbReference>
<dbReference type="InterPro" id="IPR001279">
    <property type="entry name" value="Metallo-B-lactamas"/>
</dbReference>
<dbReference type="GO" id="GO:0050313">
    <property type="term" value="F:sulfur dioxygenase activity"/>
    <property type="evidence" value="ECO:0007669"/>
    <property type="project" value="InterPro"/>
</dbReference>
<dbReference type="Gene3D" id="3.60.15.10">
    <property type="entry name" value="Ribonuclease Z/Hydroxyacylglutathione hydrolase-like"/>
    <property type="match status" value="1"/>
</dbReference>
<dbReference type="Proteomes" id="UP000231203">
    <property type="component" value="Unassembled WGS sequence"/>
</dbReference>
<protein>
    <submittedName>
        <fullName evidence="3">Rhodanese</fullName>
    </submittedName>
</protein>
<sequence>MEAYSFTAEHLYDEIFFKSEAFTLLDVRNKEEFAKFAVEGPFLETIINIPYFEFLEFEEESIKKVPVGRKLKIVCAKEGSAKYVADILLANGFEDVGYLSGGIGTWADLLKPVLIEKNERYCLYQFVRPGKASLSYGLTSGNECFIFDPARSIERYVEFARDQNLSITKSFETHLQADYISGSQKLAREVNAEILGHEGDFGIAAFDYTKVKDGQVIQPSNQAVTIKVIHTPGHTPGSTSYLIDDRFLISGDAVFIKSIGRPDLGGKVEEWSNLLFNTIQNVLKPMDKQIHVLPGHYMDWSEMTPDATFMDSVDHIMTTNSQIYGINDLETFTRFIKDNMRKQPDVYATIRQINAGRLAPDEEEQKTMDIGKNECAASNA</sequence>
<dbReference type="PROSITE" id="PS50206">
    <property type="entry name" value="RHODANESE_3"/>
    <property type="match status" value="1"/>
</dbReference>
<dbReference type="CDD" id="cd07724">
    <property type="entry name" value="POD-like_MBL-fold"/>
    <property type="match status" value="1"/>
</dbReference>